<feature type="transmembrane region" description="Helical" evidence="1">
    <location>
        <begin position="106"/>
        <end position="127"/>
    </location>
</feature>
<accession>A0A3M7TSU6</accession>
<protein>
    <submittedName>
        <fullName evidence="2">DUF3267 domain-containing protein</fullName>
    </submittedName>
</protein>
<keyword evidence="3" id="KW-1185">Reference proteome</keyword>
<dbReference type="Pfam" id="PF11667">
    <property type="entry name" value="DUF3267"/>
    <property type="match status" value="1"/>
</dbReference>
<dbReference type="AlphaFoldDB" id="A0A3M7TSU6"/>
<keyword evidence="1" id="KW-1133">Transmembrane helix</keyword>
<evidence type="ECO:0000313" key="2">
    <source>
        <dbReference type="EMBL" id="RNA68710.1"/>
    </source>
</evidence>
<dbReference type="InterPro" id="IPR021683">
    <property type="entry name" value="DUF3267"/>
</dbReference>
<feature type="transmembrane region" description="Helical" evidence="1">
    <location>
        <begin position="133"/>
        <end position="152"/>
    </location>
</feature>
<comment type="caution">
    <text evidence="2">The sequence shown here is derived from an EMBL/GenBank/DDBJ whole genome shotgun (WGS) entry which is preliminary data.</text>
</comment>
<organism evidence="2 3">
    <name type="scientific">Alteribacter keqinensis</name>
    <dbReference type="NCBI Taxonomy" id="2483800"/>
    <lineage>
        <taxon>Bacteria</taxon>
        <taxon>Bacillati</taxon>
        <taxon>Bacillota</taxon>
        <taxon>Bacilli</taxon>
        <taxon>Bacillales</taxon>
        <taxon>Bacillaceae</taxon>
        <taxon>Alteribacter</taxon>
    </lineage>
</organism>
<dbReference type="Proteomes" id="UP000278746">
    <property type="component" value="Unassembled WGS sequence"/>
</dbReference>
<dbReference type="OrthoDB" id="2360495at2"/>
<dbReference type="EMBL" id="RHIB01000001">
    <property type="protein sequence ID" value="RNA68710.1"/>
    <property type="molecule type" value="Genomic_DNA"/>
</dbReference>
<dbReference type="RefSeq" id="WP_122896235.1">
    <property type="nucleotide sequence ID" value="NZ_RHIB01000001.1"/>
</dbReference>
<reference evidence="2 3" key="1">
    <citation type="submission" date="2018-10" db="EMBL/GenBank/DDBJ databases">
        <title>Bacillus Keqinensis sp. nov., a moderately halophilic bacterium isolated from a saline-alkaline lake.</title>
        <authorList>
            <person name="Wang H."/>
        </authorList>
    </citation>
    <scope>NUCLEOTIDE SEQUENCE [LARGE SCALE GENOMIC DNA]</scope>
    <source>
        <strain evidence="2 3">KQ-3</strain>
    </source>
</reference>
<keyword evidence="1" id="KW-0472">Membrane</keyword>
<feature type="transmembrane region" description="Helical" evidence="1">
    <location>
        <begin position="53"/>
        <end position="76"/>
    </location>
</feature>
<evidence type="ECO:0000256" key="1">
    <source>
        <dbReference type="SAM" id="Phobius"/>
    </source>
</evidence>
<gene>
    <name evidence="2" type="ORF">EBO34_01710</name>
</gene>
<proteinExistence type="predicted"/>
<name>A0A3M7TSU6_9BACI</name>
<feature type="transmembrane region" description="Helical" evidence="1">
    <location>
        <begin position="18"/>
        <end position="41"/>
    </location>
</feature>
<sequence>MNCWKTVSITQDIGRFRLWILSGMMMLFYFLLYFLVFKTFITEVPLVDYGAPVLILCLGAVIPLHMVLHCIPVWMLGKKAIMGIRMNEWPFLYFAVKQPLPKRVSILAICSPAVFITAGAIMVSILFPHLLHYAALMSAFNIGICMHDFLYFKHIRKAPRHSFVEEYNDGFHILCENPALTDKKAS</sequence>
<evidence type="ECO:0000313" key="3">
    <source>
        <dbReference type="Proteomes" id="UP000278746"/>
    </source>
</evidence>
<keyword evidence="1" id="KW-0812">Transmembrane</keyword>